<keyword evidence="1" id="KW-0812">Transmembrane</keyword>
<dbReference type="EMBL" id="FOCE01000002">
    <property type="protein sequence ID" value="SEM85561.1"/>
    <property type="molecule type" value="Genomic_DNA"/>
</dbReference>
<dbReference type="OrthoDB" id="7871801at2"/>
<protein>
    <submittedName>
        <fullName evidence="2">Uncharacterized protein</fullName>
    </submittedName>
</protein>
<feature type="transmembrane region" description="Helical" evidence="1">
    <location>
        <begin position="21"/>
        <end position="42"/>
    </location>
</feature>
<proteinExistence type="predicted"/>
<keyword evidence="1" id="KW-0472">Membrane</keyword>
<name>A0A1H8BRP6_9RHOB</name>
<organism evidence="2 3">
    <name type="scientific">Gemmobacter aquatilis</name>
    <dbReference type="NCBI Taxonomy" id="933059"/>
    <lineage>
        <taxon>Bacteria</taxon>
        <taxon>Pseudomonadati</taxon>
        <taxon>Pseudomonadota</taxon>
        <taxon>Alphaproteobacteria</taxon>
        <taxon>Rhodobacterales</taxon>
        <taxon>Paracoccaceae</taxon>
        <taxon>Gemmobacter</taxon>
    </lineage>
</organism>
<keyword evidence="1" id="KW-1133">Transmembrane helix</keyword>
<dbReference type="Proteomes" id="UP000198761">
    <property type="component" value="Unassembled WGS sequence"/>
</dbReference>
<evidence type="ECO:0000313" key="3">
    <source>
        <dbReference type="Proteomes" id="UP000198761"/>
    </source>
</evidence>
<gene>
    <name evidence="2" type="ORF">SAMN04488103_102258</name>
</gene>
<dbReference type="STRING" id="933059.SAMN04488103_102258"/>
<evidence type="ECO:0000256" key="1">
    <source>
        <dbReference type="SAM" id="Phobius"/>
    </source>
</evidence>
<evidence type="ECO:0000313" key="2">
    <source>
        <dbReference type="EMBL" id="SEM85561.1"/>
    </source>
</evidence>
<accession>A0A1H8BRP6</accession>
<dbReference type="RefSeq" id="WP_091297931.1">
    <property type="nucleotide sequence ID" value="NZ_FOCE01000002.1"/>
</dbReference>
<reference evidence="2 3" key="1">
    <citation type="submission" date="2016-10" db="EMBL/GenBank/DDBJ databases">
        <authorList>
            <person name="de Groot N.N."/>
        </authorList>
    </citation>
    <scope>NUCLEOTIDE SEQUENCE [LARGE SCALE GENOMIC DNA]</scope>
    <source>
        <strain evidence="2 3">DSM 3857</strain>
    </source>
</reference>
<feature type="transmembrane region" description="Helical" evidence="1">
    <location>
        <begin position="54"/>
        <end position="71"/>
    </location>
</feature>
<sequence length="90" mass="9920">MKRRSPVFLARRSYRLRRIRDAARLLPVAGGFLFLLPVLWAPAASESRDTAPDGIYLFGVWLLLIGAAALLSRPLVKDSEDAPASAEERG</sequence>
<dbReference type="AlphaFoldDB" id="A0A1H8BRP6"/>
<keyword evidence="3" id="KW-1185">Reference proteome</keyword>